<accession>A0A380ADM0</accession>
<dbReference type="EMBL" id="UGYV01000001">
    <property type="protein sequence ID" value="SUI78613.1"/>
    <property type="molecule type" value="Genomic_DNA"/>
</dbReference>
<dbReference type="Proteomes" id="UP000255061">
    <property type="component" value="Unassembled WGS sequence"/>
</dbReference>
<protein>
    <submittedName>
        <fullName evidence="2">Uncharacterized protein conserved in bacteria</fullName>
    </submittedName>
</protein>
<sequence length="467" mass="51439">MKLSFVTPLCRPFTAPVLTLGLVLGLSGCAYNSIFINYPAQIEPIKQQLNSATPLADIDKLTSNITGKDGLLYAQEAGRITQVAGDFARSKQYYQQAVDAYIAFDDKAKISASDIGATASSLVLNDNAIPYRGPGYERIMLHQYQALNYLFSGDYQGALVEVRRSNELQSSEQERYQKSQQSVQAMANGTIDAEVNKLGQAAGTVTSSFLNAYSYYTTGLLHEVLGEPNDAYIDYRKAAQITPDNTYLQQDLVRLAKQLAMPQYDEFKRRWGDAKLPNPQDGQVILMVERGFVPAKQSLTVPFTIHGNWQTVSLATYMPNNTFVPETQVQGLGTVLKTEPIANIDALAITALKEELPATLVRQVARVYAKSEMAYQVEKSGSPGNNAANIGSIAMQIFNVVTEQADRRSWLTLPKQAQIGRRYLNAGEYTLQIDKAPPAKIDVAAGKTTLVWAIDTGNYTRIYSIII</sequence>
<dbReference type="AlphaFoldDB" id="A0A380ADM0"/>
<evidence type="ECO:0000313" key="2">
    <source>
        <dbReference type="EMBL" id="SUI78613.1"/>
    </source>
</evidence>
<organism evidence="2 3">
    <name type="scientific">Shewanella morhuae</name>
    <dbReference type="NCBI Taxonomy" id="365591"/>
    <lineage>
        <taxon>Bacteria</taxon>
        <taxon>Pseudomonadati</taxon>
        <taxon>Pseudomonadota</taxon>
        <taxon>Gammaproteobacteria</taxon>
        <taxon>Alteromonadales</taxon>
        <taxon>Shewanellaceae</taxon>
        <taxon>Shewanella</taxon>
    </lineage>
</organism>
<dbReference type="InterPro" id="IPR019734">
    <property type="entry name" value="TPR_rpt"/>
</dbReference>
<dbReference type="SUPFAM" id="SSF48452">
    <property type="entry name" value="TPR-like"/>
    <property type="match status" value="1"/>
</dbReference>
<dbReference type="PROSITE" id="PS51257">
    <property type="entry name" value="PROKAR_LIPOPROTEIN"/>
    <property type="match status" value="1"/>
</dbReference>
<gene>
    <name evidence="2" type="ORF">NCTC10736_02172</name>
</gene>
<keyword evidence="1" id="KW-0802">TPR repeat</keyword>
<dbReference type="RefSeq" id="WP_115406200.1">
    <property type="nucleotide sequence ID" value="NZ_BPFE01000073.1"/>
</dbReference>
<dbReference type="PROSITE" id="PS50005">
    <property type="entry name" value="TPR"/>
    <property type="match status" value="1"/>
</dbReference>
<dbReference type="InterPro" id="IPR011990">
    <property type="entry name" value="TPR-like_helical_dom_sf"/>
</dbReference>
<evidence type="ECO:0000256" key="1">
    <source>
        <dbReference type="PROSITE-ProRule" id="PRU00339"/>
    </source>
</evidence>
<evidence type="ECO:0000313" key="3">
    <source>
        <dbReference type="Proteomes" id="UP000255061"/>
    </source>
</evidence>
<feature type="repeat" description="TPR" evidence="1">
    <location>
        <begin position="212"/>
        <end position="245"/>
    </location>
</feature>
<proteinExistence type="predicted"/>
<reference evidence="2 3" key="1">
    <citation type="submission" date="2018-06" db="EMBL/GenBank/DDBJ databases">
        <authorList>
            <consortium name="Pathogen Informatics"/>
            <person name="Doyle S."/>
        </authorList>
    </citation>
    <scope>NUCLEOTIDE SEQUENCE [LARGE SCALE GENOMIC DNA]</scope>
    <source>
        <strain evidence="2 3">NCTC10736</strain>
    </source>
</reference>
<name>A0A380ADM0_9GAMM</name>
<dbReference type="Gene3D" id="1.25.40.10">
    <property type="entry name" value="Tetratricopeptide repeat domain"/>
    <property type="match status" value="1"/>
</dbReference>